<evidence type="ECO:0000259" key="8">
    <source>
        <dbReference type="PROSITE" id="PS51012"/>
    </source>
</evidence>
<dbReference type="PROSITE" id="PS51012">
    <property type="entry name" value="ABC_TM2"/>
    <property type="match status" value="1"/>
</dbReference>
<dbReference type="GO" id="GO:0140359">
    <property type="term" value="F:ABC-type transporter activity"/>
    <property type="evidence" value="ECO:0007669"/>
    <property type="project" value="InterPro"/>
</dbReference>
<keyword evidence="6" id="KW-1133">Transmembrane helix</keyword>
<dbReference type="GeneID" id="43348728"/>
<comment type="caution">
    <text evidence="9">The sequence shown here is derived from an EMBL/GenBank/DDBJ whole genome shotgun (WGS) entry which is preliminary data.</text>
</comment>
<evidence type="ECO:0000256" key="4">
    <source>
        <dbReference type="ARBA" id="ARBA00022475"/>
    </source>
</evidence>
<comment type="subcellular location">
    <subcellularLocation>
        <location evidence="1">Cell membrane</location>
        <topology evidence="1">Multi-pass membrane protein</topology>
    </subcellularLocation>
</comment>
<dbReference type="InterPro" id="IPR051449">
    <property type="entry name" value="ABC-2_transporter_component"/>
</dbReference>
<keyword evidence="4" id="KW-1003">Cell membrane</keyword>
<dbReference type="AlphaFoldDB" id="A0A6I3S424"/>
<gene>
    <name evidence="9" type="ORF">GMD42_09425</name>
</gene>
<evidence type="ECO:0000256" key="7">
    <source>
        <dbReference type="ARBA" id="ARBA00023136"/>
    </source>
</evidence>
<reference evidence="9 10" key="1">
    <citation type="journal article" date="2019" name="Nat. Med.">
        <title>A library of human gut bacterial isolates paired with longitudinal multiomics data enables mechanistic microbiome research.</title>
        <authorList>
            <person name="Poyet M."/>
            <person name="Groussin M."/>
            <person name="Gibbons S.M."/>
            <person name="Avila-Pacheco J."/>
            <person name="Jiang X."/>
            <person name="Kearney S.M."/>
            <person name="Perrotta A.R."/>
            <person name="Berdy B."/>
            <person name="Zhao S."/>
            <person name="Lieberman T.D."/>
            <person name="Swanson P.K."/>
            <person name="Smith M."/>
            <person name="Roesemann S."/>
            <person name="Alexander J.E."/>
            <person name="Rich S.A."/>
            <person name="Livny J."/>
            <person name="Vlamakis H."/>
            <person name="Clish C."/>
            <person name="Bullock K."/>
            <person name="Deik A."/>
            <person name="Scott J."/>
            <person name="Pierce K.A."/>
            <person name="Xavier R.J."/>
            <person name="Alm E.J."/>
        </authorList>
    </citation>
    <scope>NUCLEOTIDE SEQUENCE [LARGE SCALE GENOMIC DNA]</scope>
    <source>
        <strain evidence="9 10">BIOML-A2</strain>
    </source>
</reference>
<feature type="domain" description="ABC transmembrane type-2" evidence="8">
    <location>
        <begin position="132"/>
        <end position="368"/>
    </location>
</feature>
<name>A0A6I3S424_9BURK</name>
<evidence type="ECO:0000256" key="5">
    <source>
        <dbReference type="ARBA" id="ARBA00022692"/>
    </source>
</evidence>
<evidence type="ECO:0000256" key="1">
    <source>
        <dbReference type="ARBA" id="ARBA00004651"/>
    </source>
</evidence>
<accession>A0A6I3S424</accession>
<evidence type="ECO:0000256" key="6">
    <source>
        <dbReference type="ARBA" id="ARBA00022989"/>
    </source>
</evidence>
<dbReference type="Proteomes" id="UP000462362">
    <property type="component" value="Unassembled WGS sequence"/>
</dbReference>
<dbReference type="GO" id="GO:0005886">
    <property type="term" value="C:plasma membrane"/>
    <property type="evidence" value="ECO:0007669"/>
    <property type="project" value="UniProtKB-SubCell"/>
</dbReference>
<dbReference type="InterPro" id="IPR047817">
    <property type="entry name" value="ABC2_TM_bact-type"/>
</dbReference>
<evidence type="ECO:0000256" key="2">
    <source>
        <dbReference type="ARBA" id="ARBA00007783"/>
    </source>
</evidence>
<keyword evidence="3" id="KW-0813">Transport</keyword>
<dbReference type="PANTHER" id="PTHR30294:SF29">
    <property type="entry name" value="MULTIDRUG ABC TRANSPORTER PERMEASE YBHS-RELATED"/>
    <property type="match status" value="1"/>
</dbReference>
<dbReference type="PANTHER" id="PTHR30294">
    <property type="entry name" value="MEMBRANE COMPONENT OF ABC TRANSPORTER YHHJ-RELATED"/>
    <property type="match status" value="1"/>
</dbReference>
<keyword evidence="5" id="KW-0812">Transmembrane</keyword>
<evidence type="ECO:0000256" key="3">
    <source>
        <dbReference type="ARBA" id="ARBA00022448"/>
    </source>
</evidence>
<dbReference type="RefSeq" id="WP_008811438.1">
    <property type="nucleotide sequence ID" value="NZ_CAJUON010000008.1"/>
</dbReference>
<comment type="similarity">
    <text evidence="2">Belongs to the ABC-2 integral membrane protein family.</text>
</comment>
<dbReference type="InterPro" id="IPR013525">
    <property type="entry name" value="ABC2_TM"/>
</dbReference>
<dbReference type="Pfam" id="PF12698">
    <property type="entry name" value="ABC2_membrane_3"/>
    <property type="match status" value="1"/>
</dbReference>
<protein>
    <submittedName>
        <fullName evidence="9">ABC transporter permease subunit</fullName>
    </submittedName>
</protein>
<sequence length="372" mass="40558">MINSDFLRRLRALTIKEWCQLIRDPSSFAVGLVLPLVLIFIFGSGLSLDLGNTPIAVINQAPGQVSYAIEQGFKGSPYLTPIRCGNIKEAESLMRKKEVKGIVVIPSNFAGQFQAGKGKLQLVVHGVDTVSASSLERYIQQSVQLSLGKLGYSSEKGAVPVVRLWFNAANSSTWYFVPGLVVIVITIVGAFLTALVIAREWERGTMEMLFSTPVKPAEILLSKVIPYFIVGIGGLFLCLFAARFIFEVPIEGSLTVIIGSSCIYLLTALGAGLWISGITKNQFLASQLVIIISFLPSVMLSGFVFDLRNVPSAISAVSYVLPPTYFMELIRASFLSGTDAVTVLKDVSILAGYAFLFFFFVTRALKKTLEKK</sequence>
<evidence type="ECO:0000313" key="10">
    <source>
        <dbReference type="Proteomes" id="UP000462362"/>
    </source>
</evidence>
<evidence type="ECO:0000313" key="9">
    <source>
        <dbReference type="EMBL" id="MTU43831.1"/>
    </source>
</evidence>
<dbReference type="EMBL" id="WNCL01000031">
    <property type="protein sequence ID" value="MTU43831.1"/>
    <property type="molecule type" value="Genomic_DNA"/>
</dbReference>
<organism evidence="9 10">
    <name type="scientific">Parasutterella excrementihominis</name>
    <dbReference type="NCBI Taxonomy" id="487175"/>
    <lineage>
        <taxon>Bacteria</taxon>
        <taxon>Pseudomonadati</taxon>
        <taxon>Pseudomonadota</taxon>
        <taxon>Betaproteobacteria</taxon>
        <taxon>Burkholderiales</taxon>
        <taxon>Sutterellaceae</taxon>
        <taxon>Parasutterella</taxon>
    </lineage>
</organism>
<dbReference type="Gene3D" id="3.40.1710.10">
    <property type="entry name" value="abc type-2 transporter like domain"/>
    <property type="match status" value="1"/>
</dbReference>
<keyword evidence="7" id="KW-0472">Membrane</keyword>
<proteinExistence type="inferred from homology"/>